<keyword evidence="1" id="KW-0732">Signal</keyword>
<dbReference type="Gramene" id="TraesCS6B02G120400.1">
    <property type="protein sequence ID" value="TraesCS6B02G120400.1.cds1"/>
    <property type="gene ID" value="TraesCS6B02G120400"/>
</dbReference>
<reference evidence="2" key="1">
    <citation type="submission" date="2018-08" db="EMBL/GenBank/DDBJ databases">
        <authorList>
            <person name="Rossello M."/>
        </authorList>
    </citation>
    <scope>NUCLEOTIDE SEQUENCE [LARGE SCALE GENOMIC DNA]</scope>
    <source>
        <strain evidence="2">cv. Chinese Spring</strain>
    </source>
</reference>
<sequence length="115" mass="11628">MEGNKKAGVKAAAVCVLLAVLLSSAQQLPTADAGSAFCKCYVSCYSDCRLRHPRLFCKPLCGVVCALGGQIGGGCPGVCGEASGCVVNGESDAADADAAATCVEDCRKLRKAMHG</sequence>
<dbReference type="PANTHER" id="PTHR36483:SF1">
    <property type="entry name" value="OS02G0130700 PROTEIN"/>
    <property type="match status" value="1"/>
</dbReference>
<dbReference type="Gramene" id="TraesNOR6B03G03500790.1">
    <property type="protein sequence ID" value="TraesNOR6B03G03500790.1.CDS1"/>
    <property type="gene ID" value="TraesNOR6B03G03500790"/>
</dbReference>
<dbReference type="Gramene" id="TraesCS6B03G0300200.1">
    <property type="protein sequence ID" value="TraesCS6B03G0300200.1.CDS1"/>
    <property type="gene ID" value="TraesCS6B03G0300200"/>
</dbReference>
<dbReference type="Proteomes" id="UP000019116">
    <property type="component" value="Chromosome 6B"/>
</dbReference>
<dbReference type="OrthoDB" id="10556858at2759"/>
<proteinExistence type="predicted"/>
<evidence type="ECO:0000313" key="2">
    <source>
        <dbReference type="EnsemblPlants" id="TraesCS6B02G120400.1.cds1"/>
    </source>
</evidence>
<organism evidence="2">
    <name type="scientific">Triticum aestivum</name>
    <name type="common">Wheat</name>
    <dbReference type="NCBI Taxonomy" id="4565"/>
    <lineage>
        <taxon>Eukaryota</taxon>
        <taxon>Viridiplantae</taxon>
        <taxon>Streptophyta</taxon>
        <taxon>Embryophyta</taxon>
        <taxon>Tracheophyta</taxon>
        <taxon>Spermatophyta</taxon>
        <taxon>Magnoliopsida</taxon>
        <taxon>Liliopsida</taxon>
        <taxon>Poales</taxon>
        <taxon>Poaceae</taxon>
        <taxon>BOP clade</taxon>
        <taxon>Pooideae</taxon>
        <taxon>Triticodae</taxon>
        <taxon>Triticeae</taxon>
        <taxon>Triticinae</taxon>
        <taxon>Triticum</taxon>
    </lineage>
</organism>
<evidence type="ECO:0000256" key="1">
    <source>
        <dbReference type="SAM" id="SignalP"/>
    </source>
</evidence>
<dbReference type="AlphaFoldDB" id="A0A3B6PHL6"/>
<dbReference type="PANTHER" id="PTHR36483">
    <property type="entry name" value="OS02G0130700 PROTEIN"/>
    <property type="match status" value="1"/>
</dbReference>
<evidence type="ECO:0008006" key="4">
    <source>
        <dbReference type="Google" id="ProtNLM"/>
    </source>
</evidence>
<reference evidence="2" key="2">
    <citation type="submission" date="2018-10" db="UniProtKB">
        <authorList>
            <consortium name="EnsemblPlants"/>
        </authorList>
    </citation>
    <scope>IDENTIFICATION</scope>
</reference>
<dbReference type="Gramene" id="TraesWEE_scaffold_100582_01G000100.1">
    <property type="protein sequence ID" value="TraesWEE_scaffold_100582_01G000100.1"/>
    <property type="gene ID" value="TraesWEE_scaffold_100582_01G000100"/>
</dbReference>
<accession>A0A3B6PHL6</accession>
<dbReference type="EnsemblPlants" id="TraesCS6B02G120400.1">
    <property type="protein sequence ID" value="TraesCS6B02G120400.1.cds1"/>
    <property type="gene ID" value="TraesCS6B02G120400"/>
</dbReference>
<evidence type="ECO:0000313" key="3">
    <source>
        <dbReference type="Proteomes" id="UP000019116"/>
    </source>
</evidence>
<feature type="chain" id="PRO_5043178965" description="Thionin-like protein" evidence="1">
    <location>
        <begin position="28"/>
        <end position="115"/>
    </location>
</feature>
<dbReference type="Gramene" id="TraesMAC6B03G03465840.1">
    <property type="protein sequence ID" value="TraesMAC6B03G03465840.1.CDS1"/>
    <property type="gene ID" value="TraesMAC6B03G03465840"/>
</dbReference>
<feature type="signal peptide" evidence="1">
    <location>
        <begin position="1"/>
        <end position="27"/>
    </location>
</feature>
<protein>
    <recommendedName>
        <fullName evidence="4">Thionin-like protein</fullName>
    </recommendedName>
</protein>
<name>A0A3B6PHL6_WHEAT</name>
<keyword evidence="3" id="KW-1185">Reference proteome</keyword>